<keyword evidence="1 2" id="KW-0378">Hydrolase</keyword>
<dbReference type="Gene3D" id="1.50.10.10">
    <property type="match status" value="1"/>
</dbReference>
<evidence type="ECO:0000313" key="2">
    <source>
        <dbReference type="EMBL" id="MDQ0114824.1"/>
    </source>
</evidence>
<gene>
    <name evidence="2" type="ORF">J2T15_004281</name>
</gene>
<dbReference type="Pfam" id="PF07470">
    <property type="entry name" value="Glyco_hydro_88"/>
    <property type="match status" value="1"/>
</dbReference>
<dbReference type="PANTHER" id="PTHR33886">
    <property type="entry name" value="UNSATURATED RHAMNOGALACTURONAN HYDROLASE (EUROFUNG)"/>
    <property type="match status" value="1"/>
</dbReference>
<dbReference type="EC" id="3.2.1.172" evidence="2"/>
<protein>
    <submittedName>
        <fullName evidence="2">Unsaturated rhamnogalacturonyl hydrolase</fullName>
        <ecNumber evidence="2">3.2.1.172</ecNumber>
    </submittedName>
</protein>
<dbReference type="InterPro" id="IPR052043">
    <property type="entry name" value="PolySaccharide_Degr_Enz"/>
</dbReference>
<accession>A0ABT9U8P9</accession>
<reference evidence="2 3" key="1">
    <citation type="submission" date="2023-07" db="EMBL/GenBank/DDBJ databases">
        <title>Sorghum-associated microbial communities from plants grown in Nebraska, USA.</title>
        <authorList>
            <person name="Schachtman D."/>
        </authorList>
    </citation>
    <scope>NUCLEOTIDE SEQUENCE [LARGE SCALE GENOMIC DNA]</scope>
    <source>
        <strain evidence="2 3">CC482</strain>
    </source>
</reference>
<proteinExistence type="predicted"/>
<dbReference type="Proteomes" id="UP001229346">
    <property type="component" value="Unassembled WGS sequence"/>
</dbReference>
<dbReference type="PANTHER" id="PTHR33886:SF8">
    <property type="entry name" value="UNSATURATED RHAMNOGALACTURONAN HYDROLASE (EUROFUNG)"/>
    <property type="match status" value="1"/>
</dbReference>
<sequence length="391" mass="44468">MIIVSLIIVGLIAIIALIDAVPLWSDWFGRIRIGRYQNRKHWESSIVRVGSEWLNKTPKIKVTDNTRLVFIDMLRGNYTKSAIQQWQEAALLLGLSEQLKEAKDDTIQSAINQYLNTKFDSNGQWREKPAHVDGAILAYAIMKIDHVDPDRYKQALDYTWNMIREHIGEDGTVLYRKGMKDYRYVDTIGFICPFLVTYGLKYKADECIQLAVKQIQEYEKYGMLERHHIPCHAYQVKGKLPLGLYGWGRGLGWYAIGLIDAWQELPAGHEHKQALTDSVSKFARSALAFQRESGNWNWTVTRPESRADSSTTATLGWFLANAAKIGDISQECSKGANSAVDYLMKVTRRNGAVDFSQGDTKDIGVYAMLFNRLPFTQGFSMRLIAKIRGGQ</sequence>
<evidence type="ECO:0000256" key="1">
    <source>
        <dbReference type="ARBA" id="ARBA00022801"/>
    </source>
</evidence>
<keyword evidence="3" id="KW-1185">Reference proteome</keyword>
<dbReference type="InterPro" id="IPR008928">
    <property type="entry name" value="6-hairpin_glycosidase_sf"/>
</dbReference>
<dbReference type="InterPro" id="IPR010905">
    <property type="entry name" value="Glyco_hydro_88"/>
</dbReference>
<dbReference type="InterPro" id="IPR012341">
    <property type="entry name" value="6hp_glycosidase-like_sf"/>
</dbReference>
<comment type="caution">
    <text evidence="2">The sequence shown here is derived from an EMBL/GenBank/DDBJ whole genome shotgun (WGS) entry which is preliminary data.</text>
</comment>
<organism evidence="2 3">
    <name type="scientific">Paenibacillus harenae</name>
    <dbReference type="NCBI Taxonomy" id="306543"/>
    <lineage>
        <taxon>Bacteria</taxon>
        <taxon>Bacillati</taxon>
        <taxon>Bacillota</taxon>
        <taxon>Bacilli</taxon>
        <taxon>Bacillales</taxon>
        <taxon>Paenibacillaceae</taxon>
        <taxon>Paenibacillus</taxon>
    </lineage>
</organism>
<name>A0ABT9U8P9_PAEHA</name>
<keyword evidence="2" id="KW-0326">Glycosidase</keyword>
<dbReference type="EMBL" id="JAUSSU010000009">
    <property type="protein sequence ID" value="MDQ0114824.1"/>
    <property type="molecule type" value="Genomic_DNA"/>
</dbReference>
<evidence type="ECO:0000313" key="3">
    <source>
        <dbReference type="Proteomes" id="UP001229346"/>
    </source>
</evidence>
<dbReference type="GO" id="GO:0102211">
    <property type="term" value="F:unsaturated rhamnogalacturonyl hydrolase activity"/>
    <property type="evidence" value="ECO:0007669"/>
    <property type="project" value="UniProtKB-EC"/>
</dbReference>
<dbReference type="SUPFAM" id="SSF48208">
    <property type="entry name" value="Six-hairpin glycosidases"/>
    <property type="match status" value="1"/>
</dbReference>